<dbReference type="SUPFAM" id="SSF88723">
    <property type="entry name" value="PIN domain-like"/>
    <property type="match status" value="1"/>
</dbReference>
<dbReference type="InterPro" id="IPR008984">
    <property type="entry name" value="SMAD_FHA_dom_sf"/>
</dbReference>
<keyword evidence="4" id="KW-1185">Reference proteome</keyword>
<dbReference type="SUPFAM" id="SSF49879">
    <property type="entry name" value="SMAD/FHA domain"/>
    <property type="match status" value="1"/>
</dbReference>
<sequence length="759" mass="85186">MAENQERLIPDESERQIPVFTVLKNNCILKNIFLLDNPPSISSSVAENADQESEIEEVLVVGRHPDCNIKLEHPSISRFHLRIHSKPSARSLFVTDLSSVHGTWISGKRVEPEVKIKLNEGDMLHLGASSRLYQLNWVPLSSAYDTDKPFVPQLDAADSVEEETEEAVYQDENSLSYENDQVQTFSDDLEGIELLFSDENLGLSMQKMSPSASLIPENLQDSLSDKEEVENNSSPGIYYQENENSSPRVLFPSASPRTVSPPGNMEISGVKSEKELGLSIWARRGKPESVKIDTSQSRGKSARISMSSSVKSLFLENHKNELILKDNFAVPDHEEHIFTPDKENYSPKSLLNRSLKSPISSVDQDEEEIFTPDKENMTPNTRLLRSMKNIGILEEVKCPKSYRSSPLKSADNSKMYKGEALLPSFDKECQKQRVFQERKTKSSASKIYGSLKRQSTILTARSDRDPFRPLPVNSTSNNKADSNPSVREVTVRCSKSISYPEYEEVNHSRVNTTKVEKKWVIIVDTACLLNRKSRKELQLLQGLKGTSLIIPKIVVRELDCMLRRGIFFKRTTEVSAALKWIEECMANAKGWIHVQTSAEEGKLVPPTPPASPHWLSEDKGPFSVGSTPFSPYTSQEIVTPTAEDHILECALFFKRIKNDGQLVLLTDDITLKIKAMAEGVVCETAEEFRGSLVNPFSARFLFTNSSPRGPTWSCEDDAVLKEKFYPSPTKKLSKSGEGVKGLKLILLHNSNFRQNTPVS</sequence>
<accession>A0AAV6X7I6</accession>
<evidence type="ECO:0000259" key="2">
    <source>
        <dbReference type="PROSITE" id="PS50006"/>
    </source>
</evidence>
<dbReference type="InterPro" id="IPR002716">
    <property type="entry name" value="PIN_dom"/>
</dbReference>
<gene>
    <name evidence="3" type="ORF">BUALT_Bualt08G0132300</name>
</gene>
<dbReference type="Pfam" id="PF00498">
    <property type="entry name" value="FHA"/>
    <property type="match status" value="1"/>
</dbReference>
<dbReference type="SMART" id="SM00240">
    <property type="entry name" value="FHA"/>
    <property type="match status" value="1"/>
</dbReference>
<organism evidence="3 4">
    <name type="scientific">Buddleja alternifolia</name>
    <dbReference type="NCBI Taxonomy" id="168488"/>
    <lineage>
        <taxon>Eukaryota</taxon>
        <taxon>Viridiplantae</taxon>
        <taxon>Streptophyta</taxon>
        <taxon>Embryophyta</taxon>
        <taxon>Tracheophyta</taxon>
        <taxon>Spermatophyta</taxon>
        <taxon>Magnoliopsida</taxon>
        <taxon>eudicotyledons</taxon>
        <taxon>Gunneridae</taxon>
        <taxon>Pentapetalae</taxon>
        <taxon>asterids</taxon>
        <taxon>lamiids</taxon>
        <taxon>Lamiales</taxon>
        <taxon>Scrophulariaceae</taxon>
        <taxon>Buddlejeae</taxon>
        <taxon>Buddleja</taxon>
    </lineage>
</organism>
<dbReference type="Pfam" id="PF13638">
    <property type="entry name" value="PIN_4"/>
    <property type="match status" value="1"/>
</dbReference>
<dbReference type="Proteomes" id="UP000826271">
    <property type="component" value="Unassembled WGS sequence"/>
</dbReference>
<evidence type="ECO:0000256" key="1">
    <source>
        <dbReference type="SAM" id="MobiDB-lite"/>
    </source>
</evidence>
<name>A0AAV6X7I6_9LAMI</name>
<dbReference type="PANTHER" id="PTHR22593:SF8">
    <property type="entry name" value="FHA DOMAIN-CONTAINING PROTEIN PS1"/>
    <property type="match status" value="1"/>
</dbReference>
<feature type="domain" description="FHA" evidence="2">
    <location>
        <begin position="59"/>
        <end position="110"/>
    </location>
</feature>
<dbReference type="Gene3D" id="3.40.50.1010">
    <property type="entry name" value="5'-nuclease"/>
    <property type="match status" value="1"/>
</dbReference>
<dbReference type="GO" id="GO:0031965">
    <property type="term" value="C:nuclear membrane"/>
    <property type="evidence" value="ECO:0007669"/>
    <property type="project" value="TreeGrafter"/>
</dbReference>
<feature type="region of interest" description="Disordered" evidence="1">
    <location>
        <begin position="462"/>
        <end position="485"/>
    </location>
</feature>
<dbReference type="InterPro" id="IPR029060">
    <property type="entry name" value="PIN-like_dom_sf"/>
</dbReference>
<dbReference type="AlphaFoldDB" id="A0AAV6X7I6"/>
<dbReference type="PANTHER" id="PTHR22593">
    <property type="entry name" value="TRANSMEMBRANE PROTEIN 18"/>
    <property type="match status" value="1"/>
</dbReference>
<dbReference type="EMBL" id="WHWC01000008">
    <property type="protein sequence ID" value="KAG8378388.1"/>
    <property type="molecule type" value="Genomic_DNA"/>
</dbReference>
<evidence type="ECO:0000313" key="4">
    <source>
        <dbReference type="Proteomes" id="UP000826271"/>
    </source>
</evidence>
<dbReference type="PROSITE" id="PS50006">
    <property type="entry name" value="FHA_DOMAIN"/>
    <property type="match status" value="1"/>
</dbReference>
<feature type="compositionally biased region" description="Polar residues" evidence="1">
    <location>
        <begin position="231"/>
        <end position="247"/>
    </location>
</feature>
<dbReference type="Gene3D" id="2.60.200.20">
    <property type="match status" value="1"/>
</dbReference>
<reference evidence="3" key="1">
    <citation type="submission" date="2019-10" db="EMBL/GenBank/DDBJ databases">
        <authorList>
            <person name="Zhang R."/>
            <person name="Pan Y."/>
            <person name="Wang J."/>
            <person name="Ma R."/>
            <person name="Yu S."/>
        </authorList>
    </citation>
    <scope>NUCLEOTIDE SEQUENCE</scope>
    <source>
        <strain evidence="3">LA-IB0</strain>
        <tissue evidence="3">Leaf</tissue>
    </source>
</reference>
<feature type="compositionally biased region" description="Polar residues" evidence="1">
    <location>
        <begin position="472"/>
        <end position="485"/>
    </location>
</feature>
<comment type="caution">
    <text evidence="3">The sequence shown here is derived from an EMBL/GenBank/DDBJ whole genome shotgun (WGS) entry which is preliminary data.</text>
</comment>
<dbReference type="CDD" id="cd09880">
    <property type="entry name" value="PIN_Smg5-6-like"/>
    <property type="match status" value="1"/>
</dbReference>
<dbReference type="InterPro" id="IPR000253">
    <property type="entry name" value="FHA_dom"/>
</dbReference>
<protein>
    <recommendedName>
        <fullName evidence="2">FHA domain-containing protein</fullName>
    </recommendedName>
</protein>
<proteinExistence type="predicted"/>
<evidence type="ECO:0000313" key="3">
    <source>
        <dbReference type="EMBL" id="KAG8378388.1"/>
    </source>
</evidence>
<feature type="region of interest" description="Disordered" evidence="1">
    <location>
        <begin position="222"/>
        <end position="269"/>
    </location>
</feature>